<dbReference type="GO" id="GO:0008478">
    <property type="term" value="F:pyridoxal kinase activity"/>
    <property type="evidence" value="ECO:0007669"/>
    <property type="project" value="UniProtKB-EC"/>
</dbReference>
<dbReference type="PANTHER" id="PTHR10534">
    <property type="entry name" value="PYRIDOXAL KINASE"/>
    <property type="match status" value="1"/>
</dbReference>
<evidence type="ECO:0000256" key="3">
    <source>
        <dbReference type="ARBA" id="ARBA00022741"/>
    </source>
</evidence>
<dbReference type="Pfam" id="PF08543">
    <property type="entry name" value="Phos_pyr_kin"/>
    <property type="match status" value="1"/>
</dbReference>
<dbReference type="GO" id="GO:0005524">
    <property type="term" value="F:ATP binding"/>
    <property type="evidence" value="ECO:0007669"/>
    <property type="project" value="UniProtKB-KW"/>
</dbReference>
<dbReference type="Gene3D" id="3.40.1190.20">
    <property type="match status" value="1"/>
</dbReference>
<dbReference type="GO" id="GO:0005829">
    <property type="term" value="C:cytosol"/>
    <property type="evidence" value="ECO:0007669"/>
    <property type="project" value="TreeGrafter"/>
</dbReference>
<sequence>MTVISIQSQVAWGHVGNSAASFPIQLHGIDVVAVPTTLLSNRPGYPTIRGRVLDVQLVADLLRGIEERGAVEAARLILSGYLGSADIAMDVADFVERAKATNPALLYCCDPVLGDRDRGMFVRSDIPPLVRDQLCPLADIITPNHFEFEFLCGARVTTIDDVVAQASALMAQGPATVVITSAELAGTPHSEIETLAIERTQSDKTCAWRVRTPRVPISPSGTGDLFAALFVAARTRGLATPDALSHAASGIHGVLERTAQSGTEEMRIVESAGVMLDPKPRFAAVAIAAS</sequence>
<protein>
    <recommendedName>
        <fullName evidence="1">pyridoxal kinase</fullName>
        <ecNumber evidence="1">2.7.1.35</ecNumber>
    </recommendedName>
</protein>
<dbReference type="SUPFAM" id="SSF53613">
    <property type="entry name" value="Ribokinase-like"/>
    <property type="match status" value="1"/>
</dbReference>
<organism evidence="7 8">
    <name type="scientific">Bradyrhizobium brasilense</name>
    <dbReference type="NCBI Taxonomy" id="1419277"/>
    <lineage>
        <taxon>Bacteria</taxon>
        <taxon>Pseudomonadati</taxon>
        <taxon>Pseudomonadota</taxon>
        <taxon>Alphaproteobacteria</taxon>
        <taxon>Hyphomicrobiales</taxon>
        <taxon>Nitrobacteraceae</taxon>
        <taxon>Bradyrhizobium</taxon>
    </lineage>
</organism>
<reference evidence="7 8" key="1">
    <citation type="submission" date="2016-10" db="EMBL/GenBank/DDBJ databases">
        <authorList>
            <person name="de Groot N.N."/>
        </authorList>
    </citation>
    <scope>NUCLEOTIDE SEQUENCE [LARGE SCALE GENOMIC DNA]</scope>
    <source>
        <strain evidence="7 8">R5</strain>
    </source>
</reference>
<dbReference type="CDD" id="cd01173">
    <property type="entry name" value="pyridoxal_pyridoxamine_kinase"/>
    <property type="match status" value="1"/>
</dbReference>
<keyword evidence="3" id="KW-0547">Nucleotide-binding</keyword>
<evidence type="ECO:0000256" key="1">
    <source>
        <dbReference type="ARBA" id="ARBA00012104"/>
    </source>
</evidence>
<dbReference type="GO" id="GO:0009443">
    <property type="term" value="P:pyridoxal 5'-phosphate salvage"/>
    <property type="evidence" value="ECO:0007669"/>
    <property type="project" value="InterPro"/>
</dbReference>
<dbReference type="RefSeq" id="WP_092086281.1">
    <property type="nucleotide sequence ID" value="NZ_FMZW01000028.1"/>
</dbReference>
<dbReference type="InterPro" id="IPR013749">
    <property type="entry name" value="PM/HMP-P_kinase-1"/>
</dbReference>
<evidence type="ECO:0000259" key="6">
    <source>
        <dbReference type="Pfam" id="PF08543"/>
    </source>
</evidence>
<evidence type="ECO:0000256" key="2">
    <source>
        <dbReference type="ARBA" id="ARBA00022679"/>
    </source>
</evidence>
<dbReference type="InterPro" id="IPR029056">
    <property type="entry name" value="Ribokinase-like"/>
</dbReference>
<keyword evidence="2" id="KW-0808">Transferase</keyword>
<keyword evidence="4 7" id="KW-0418">Kinase</keyword>
<proteinExistence type="predicted"/>
<name>A0A1G7DKG6_9BRAD</name>
<keyword evidence="5" id="KW-0067">ATP-binding</keyword>
<evidence type="ECO:0000256" key="4">
    <source>
        <dbReference type="ARBA" id="ARBA00022777"/>
    </source>
</evidence>
<dbReference type="NCBIfam" id="NF004398">
    <property type="entry name" value="PRK05756.1"/>
    <property type="match status" value="1"/>
</dbReference>
<dbReference type="Proteomes" id="UP000199245">
    <property type="component" value="Unassembled WGS sequence"/>
</dbReference>
<gene>
    <name evidence="7" type="ORF">SAMN05216337_102825</name>
</gene>
<evidence type="ECO:0000313" key="8">
    <source>
        <dbReference type="Proteomes" id="UP000199245"/>
    </source>
</evidence>
<dbReference type="InterPro" id="IPR004625">
    <property type="entry name" value="PyrdxlKinase"/>
</dbReference>
<evidence type="ECO:0000313" key="7">
    <source>
        <dbReference type="EMBL" id="SDE52064.1"/>
    </source>
</evidence>
<dbReference type="EMBL" id="FMZW01000028">
    <property type="protein sequence ID" value="SDE52064.1"/>
    <property type="molecule type" value="Genomic_DNA"/>
</dbReference>
<accession>A0A1G7DKG6</accession>
<feature type="domain" description="Pyridoxamine kinase/Phosphomethylpyrimidine kinase" evidence="6">
    <location>
        <begin position="55"/>
        <end position="264"/>
    </location>
</feature>
<dbReference type="NCBIfam" id="TIGR00687">
    <property type="entry name" value="pyridox_kin"/>
    <property type="match status" value="1"/>
</dbReference>
<dbReference type="EC" id="2.7.1.35" evidence="1"/>
<evidence type="ECO:0000256" key="5">
    <source>
        <dbReference type="ARBA" id="ARBA00022840"/>
    </source>
</evidence>
<dbReference type="PANTHER" id="PTHR10534:SF2">
    <property type="entry name" value="PYRIDOXAL KINASE"/>
    <property type="match status" value="1"/>
</dbReference>
<dbReference type="AlphaFoldDB" id="A0A1G7DKG6"/>